<dbReference type="AlphaFoldDB" id="A0A1F7F7R6"/>
<reference evidence="1 2" key="1">
    <citation type="journal article" date="2016" name="Nat. Commun.">
        <title>Thousands of microbial genomes shed light on interconnected biogeochemical processes in an aquifer system.</title>
        <authorList>
            <person name="Anantharaman K."/>
            <person name="Brown C.T."/>
            <person name="Hug L.A."/>
            <person name="Sharon I."/>
            <person name="Castelle C.J."/>
            <person name="Probst A.J."/>
            <person name="Thomas B.C."/>
            <person name="Singh A."/>
            <person name="Wilkins M.J."/>
            <person name="Karaoz U."/>
            <person name="Brodie E.L."/>
            <person name="Williams K.H."/>
            <person name="Hubbard S.S."/>
            <person name="Banfield J.F."/>
        </authorList>
    </citation>
    <scope>NUCLEOTIDE SEQUENCE [LARGE SCALE GENOMIC DNA]</scope>
</reference>
<dbReference type="Proteomes" id="UP000179243">
    <property type="component" value="Unassembled WGS sequence"/>
</dbReference>
<organism evidence="1 2">
    <name type="scientific">Candidatus Raymondbacteria bacterium RIFOXYD12_FULL_49_13</name>
    <dbReference type="NCBI Taxonomy" id="1817890"/>
    <lineage>
        <taxon>Bacteria</taxon>
        <taxon>Raymondiibacteriota</taxon>
    </lineage>
</organism>
<protein>
    <submittedName>
        <fullName evidence="1">Uncharacterized protein</fullName>
    </submittedName>
</protein>
<accession>A0A1F7F7R6</accession>
<comment type="caution">
    <text evidence="1">The sequence shown here is derived from an EMBL/GenBank/DDBJ whole genome shotgun (WGS) entry which is preliminary data.</text>
</comment>
<gene>
    <name evidence="1" type="ORF">A2519_09635</name>
</gene>
<evidence type="ECO:0000313" key="1">
    <source>
        <dbReference type="EMBL" id="OGK02714.1"/>
    </source>
</evidence>
<proteinExistence type="predicted"/>
<sequence length="115" mass="12760">MSSYTSNLLHFLDKDGNIPQDIHPEGKKMASFLTSVVDKVSASFPFIKTSIETGLKCGKKNCQEDIIGALDNINQPIHWYCMKCGDNGTISDWKGSQWDHSKKIAEDNPSKKQAG</sequence>
<evidence type="ECO:0000313" key="2">
    <source>
        <dbReference type="Proteomes" id="UP000179243"/>
    </source>
</evidence>
<name>A0A1F7F7R6_UNCRA</name>
<dbReference type="EMBL" id="MFYX01000103">
    <property type="protein sequence ID" value="OGK02714.1"/>
    <property type="molecule type" value="Genomic_DNA"/>
</dbReference>